<keyword evidence="2" id="KW-1185">Reference proteome</keyword>
<evidence type="ECO:0000313" key="2">
    <source>
        <dbReference type="Proteomes" id="UP001141434"/>
    </source>
</evidence>
<dbReference type="OrthoDB" id="16079at2759"/>
<protein>
    <recommendedName>
        <fullName evidence="3">rRNA adenine N(6)-methyltransferase</fullName>
    </recommendedName>
</protein>
<gene>
    <name evidence="1" type="ORF">NUU61_000756</name>
</gene>
<dbReference type="InterPro" id="IPR029063">
    <property type="entry name" value="SAM-dependent_MTases_sf"/>
</dbReference>
<name>A0A9W9GBC9_9EURO</name>
<dbReference type="GeneID" id="81390507"/>
<dbReference type="RefSeq" id="XP_056516189.1">
    <property type="nucleotide sequence ID" value="XM_056651339.1"/>
</dbReference>
<organism evidence="1 2">
    <name type="scientific">Penicillium alfredii</name>
    <dbReference type="NCBI Taxonomy" id="1506179"/>
    <lineage>
        <taxon>Eukaryota</taxon>
        <taxon>Fungi</taxon>
        <taxon>Dikarya</taxon>
        <taxon>Ascomycota</taxon>
        <taxon>Pezizomycotina</taxon>
        <taxon>Eurotiomycetes</taxon>
        <taxon>Eurotiomycetidae</taxon>
        <taxon>Eurotiales</taxon>
        <taxon>Aspergillaceae</taxon>
        <taxon>Penicillium</taxon>
    </lineage>
</organism>
<reference evidence="1" key="2">
    <citation type="journal article" date="2023" name="IMA Fungus">
        <title>Comparative genomic study of the Penicillium genus elucidates a diverse pangenome and 15 lateral gene transfer events.</title>
        <authorList>
            <person name="Petersen C."/>
            <person name="Sorensen T."/>
            <person name="Nielsen M.R."/>
            <person name="Sondergaard T.E."/>
            <person name="Sorensen J.L."/>
            <person name="Fitzpatrick D.A."/>
            <person name="Frisvad J.C."/>
            <person name="Nielsen K.L."/>
        </authorList>
    </citation>
    <scope>NUCLEOTIDE SEQUENCE</scope>
    <source>
        <strain evidence="1">IBT 34128</strain>
    </source>
</reference>
<feature type="non-terminal residue" evidence="1">
    <location>
        <position position="619"/>
    </location>
</feature>
<reference evidence="1" key="1">
    <citation type="submission" date="2022-11" db="EMBL/GenBank/DDBJ databases">
        <authorList>
            <person name="Petersen C."/>
        </authorList>
    </citation>
    <scope>NUCLEOTIDE SEQUENCE</scope>
    <source>
        <strain evidence="1">IBT 34128</strain>
    </source>
</reference>
<dbReference type="EMBL" id="JAPMSZ010000001">
    <property type="protein sequence ID" value="KAJ5114997.1"/>
    <property type="molecule type" value="Genomic_DNA"/>
</dbReference>
<evidence type="ECO:0000313" key="1">
    <source>
        <dbReference type="EMBL" id="KAJ5114997.1"/>
    </source>
</evidence>
<evidence type="ECO:0008006" key="3">
    <source>
        <dbReference type="Google" id="ProtNLM"/>
    </source>
</evidence>
<sequence length="619" mass="70022">PLYPIIHDSLLRTWPLTLSDMSTRSRWATASRYPLTETIQHCVLKQAKRKGIYASDIVSDQLCDDILHRISPHLCRNSPVDILDLWPGPGLWSSKVNDFLRPRRHVLVEPDLVAYGPILKPIVDSKSCYEMISMNIYSTENWDEVFKKNFPEQGPSNRQEVGVLPRNDTLLVLARPPMSPSKKDHYTPGRWWSMFLRDCMRQTGLHKYGSVRVLASLPSPEMSSVLPRSVTDRKRPALLAESLSLHLLELASPYTSEPWTTWKRWESITDSRKRATERAEAQNIYTPPGREPAPLTLAPRVPPPFESANPIPYTPRISTVGDDVSPEATAVRKRSNIALNQLKQENQRAYTREYFAKKQLEIDALTQTLSHAAANPAESPERLQALDDQIAALQSTYSSEFSDVHFSVSRYYDRTIDDSRTVFQSNKSDDSMLIWERRPFEPLRIDARELFPLQVPRSVVYFEADPNSAIMQKLDSLPSDKRDEIFGLFDALSSVFGTGNTMSLAELAKSLFPSWSSNDVVKAIPSLARFVAKRLKPGSGPIPLQDGASDPTLSYQDNLKYDLGDTRVRCLPTSVIWDILFEYQENSPSISKTQFTRLLGGTLTSSSAGDHLTPFKRLN</sequence>
<accession>A0A9W9GBC9</accession>
<dbReference type="AlphaFoldDB" id="A0A9W9GBC9"/>
<dbReference type="Gene3D" id="3.40.50.150">
    <property type="entry name" value="Vaccinia Virus protein VP39"/>
    <property type="match status" value="1"/>
</dbReference>
<proteinExistence type="predicted"/>
<dbReference type="SUPFAM" id="SSF53335">
    <property type="entry name" value="S-adenosyl-L-methionine-dependent methyltransferases"/>
    <property type="match status" value="1"/>
</dbReference>
<comment type="caution">
    <text evidence="1">The sequence shown here is derived from an EMBL/GenBank/DDBJ whole genome shotgun (WGS) entry which is preliminary data.</text>
</comment>
<dbReference type="Proteomes" id="UP001141434">
    <property type="component" value="Unassembled WGS sequence"/>
</dbReference>